<name>A0A9N9H6K3_9GLOM</name>
<dbReference type="SUPFAM" id="SSF53474">
    <property type="entry name" value="alpha/beta-Hydrolases"/>
    <property type="match status" value="1"/>
</dbReference>
<dbReference type="EMBL" id="CAJVPY010006332">
    <property type="protein sequence ID" value="CAG8660687.1"/>
    <property type="molecule type" value="Genomic_DNA"/>
</dbReference>
<dbReference type="AlphaFoldDB" id="A0A9N9H6K3"/>
<keyword evidence="3" id="KW-1185">Reference proteome</keyword>
<dbReference type="InterPro" id="IPR002921">
    <property type="entry name" value="Fungal_lipase-type"/>
</dbReference>
<evidence type="ECO:0000313" key="3">
    <source>
        <dbReference type="Proteomes" id="UP000789405"/>
    </source>
</evidence>
<dbReference type="CDD" id="cd00519">
    <property type="entry name" value="Lipase_3"/>
    <property type="match status" value="1"/>
</dbReference>
<proteinExistence type="predicted"/>
<feature type="domain" description="Fungal lipase-type" evidence="1">
    <location>
        <begin position="192"/>
        <end position="355"/>
    </location>
</feature>
<reference evidence="2" key="1">
    <citation type="submission" date="2021-06" db="EMBL/GenBank/DDBJ databases">
        <authorList>
            <person name="Kallberg Y."/>
            <person name="Tangrot J."/>
            <person name="Rosling A."/>
        </authorList>
    </citation>
    <scope>NUCLEOTIDE SEQUENCE</scope>
    <source>
        <strain evidence="2">MA453B</strain>
    </source>
</reference>
<dbReference type="GO" id="GO:0006629">
    <property type="term" value="P:lipid metabolic process"/>
    <property type="evidence" value="ECO:0007669"/>
    <property type="project" value="InterPro"/>
</dbReference>
<evidence type="ECO:0000313" key="2">
    <source>
        <dbReference type="EMBL" id="CAG8660687.1"/>
    </source>
</evidence>
<dbReference type="Pfam" id="PF01764">
    <property type="entry name" value="Lipase_3"/>
    <property type="match status" value="1"/>
</dbReference>
<dbReference type="PANTHER" id="PTHR45856:SF24">
    <property type="entry name" value="FUNGAL LIPASE-LIKE DOMAIN-CONTAINING PROTEIN"/>
    <property type="match status" value="1"/>
</dbReference>
<dbReference type="OrthoDB" id="426718at2759"/>
<protein>
    <submittedName>
        <fullName evidence="2">14918_t:CDS:1</fullName>
    </submittedName>
</protein>
<dbReference type="InterPro" id="IPR051218">
    <property type="entry name" value="Sec_MonoDiacylglyc_Lipase"/>
</dbReference>
<dbReference type="PANTHER" id="PTHR45856">
    <property type="entry name" value="ALPHA/BETA-HYDROLASES SUPERFAMILY PROTEIN"/>
    <property type="match status" value="1"/>
</dbReference>
<evidence type="ECO:0000259" key="1">
    <source>
        <dbReference type="Pfam" id="PF01764"/>
    </source>
</evidence>
<gene>
    <name evidence="2" type="ORF">DERYTH_LOCUS10693</name>
</gene>
<accession>A0A9N9H6K3</accession>
<organism evidence="2 3">
    <name type="scientific">Dentiscutata erythropus</name>
    <dbReference type="NCBI Taxonomy" id="1348616"/>
    <lineage>
        <taxon>Eukaryota</taxon>
        <taxon>Fungi</taxon>
        <taxon>Fungi incertae sedis</taxon>
        <taxon>Mucoromycota</taxon>
        <taxon>Glomeromycotina</taxon>
        <taxon>Glomeromycetes</taxon>
        <taxon>Diversisporales</taxon>
        <taxon>Gigasporaceae</taxon>
        <taxon>Dentiscutata</taxon>
    </lineage>
</organism>
<dbReference type="InterPro" id="IPR029058">
    <property type="entry name" value="AB_hydrolase_fold"/>
</dbReference>
<comment type="caution">
    <text evidence="2">The sequence shown here is derived from an EMBL/GenBank/DDBJ whole genome shotgun (WGS) entry which is preliminary data.</text>
</comment>
<dbReference type="Proteomes" id="UP000789405">
    <property type="component" value="Unassembled WGS sequence"/>
</dbReference>
<sequence>MAQTESVINVDDNDDNNKISPEQRIHFVDLVNTPKPTLTTIKLIGFIQSFSPENNQKVVDLWSSFTDKDIEEILRAGIASLDDPDTPSDDNKYPNFNLDRAELLLYTSALMGQRNTALVEEAQKEILELKKNPEKARSEDIKKITKKLLESEAPIREEAKEFGLEFTSITECNVVGGPYGGLYWSEKHNFIIVSFRGTDPLDLGEWLTDFSLQRVDARSFLFGEAHYGFYTNLFTDNTFSSAKSVKQCPALRLVDAIRSRANEIYKRTAQPVNLWVTGHSLGAALATLFYARILQSPTCLGDKVDIRDGIPFAPPLVGDSDFASGFQSLMNQQINYNKNFWRIVNDNDIVPRYPLGFHVPNLGHFLSKINLLNYINVGDEVRFYQDGSKPSSERNLYGPDMDYLFIEQGLGLVDLGAFFGLSDQFDATPSGWNSFKNIFSLNFKVNSNVDYITPGFIRNHFSYRYFESIEKARKYWEPINSEK</sequence>
<dbReference type="Gene3D" id="3.40.50.1820">
    <property type="entry name" value="alpha/beta hydrolase"/>
    <property type="match status" value="1"/>
</dbReference>